<dbReference type="RefSeq" id="WP_204938965.1">
    <property type="nucleotide sequence ID" value="NZ_BAAAUM010000001.1"/>
</dbReference>
<organism evidence="5 6">
    <name type="scientific">Microbacterium keratanolyticum</name>
    <dbReference type="NCBI Taxonomy" id="67574"/>
    <lineage>
        <taxon>Bacteria</taxon>
        <taxon>Bacillati</taxon>
        <taxon>Actinomycetota</taxon>
        <taxon>Actinomycetes</taxon>
        <taxon>Micrococcales</taxon>
        <taxon>Microbacteriaceae</taxon>
        <taxon>Microbacterium</taxon>
    </lineage>
</organism>
<evidence type="ECO:0000256" key="2">
    <source>
        <dbReference type="ARBA" id="ARBA00023125"/>
    </source>
</evidence>
<dbReference type="Gene3D" id="1.10.10.10">
    <property type="entry name" value="Winged helix-like DNA-binding domain superfamily/Winged helix DNA-binding domain"/>
    <property type="match status" value="1"/>
</dbReference>
<keyword evidence="2" id="KW-0238">DNA-binding</keyword>
<dbReference type="InterPro" id="IPR036388">
    <property type="entry name" value="WH-like_DNA-bd_sf"/>
</dbReference>
<dbReference type="SMART" id="SM00347">
    <property type="entry name" value="HTH_MARR"/>
    <property type="match status" value="1"/>
</dbReference>
<dbReference type="GO" id="GO:0003677">
    <property type="term" value="F:DNA binding"/>
    <property type="evidence" value="ECO:0007669"/>
    <property type="project" value="UniProtKB-KW"/>
</dbReference>
<evidence type="ECO:0000256" key="3">
    <source>
        <dbReference type="ARBA" id="ARBA00023163"/>
    </source>
</evidence>
<evidence type="ECO:0000313" key="5">
    <source>
        <dbReference type="EMBL" id="GLK01312.1"/>
    </source>
</evidence>
<proteinExistence type="predicted"/>
<evidence type="ECO:0000313" key="6">
    <source>
        <dbReference type="Proteomes" id="UP001142325"/>
    </source>
</evidence>
<accession>A0A9W6M8A0</accession>
<comment type="caution">
    <text evidence="5">The sequence shown here is derived from an EMBL/GenBank/DDBJ whole genome shotgun (WGS) entry which is preliminary data.</text>
</comment>
<sequence length="147" mass="16627">MPHSPDPSLDLAATDLRLATFRLARRLRHERALDSMSDAQFAVLVILRQHGTQTLGALAERERVTAPSMNRTVNVLEETGYLVRTPDEQDRRRVLIEITESGAEIVAETIRLRDHALAEALAELHLSEEELEILRQASALMRRVAER</sequence>
<dbReference type="Proteomes" id="UP001142325">
    <property type="component" value="Unassembled WGS sequence"/>
</dbReference>
<dbReference type="AlphaFoldDB" id="A0A9W6M8A0"/>
<reference evidence="5" key="2">
    <citation type="submission" date="2023-01" db="EMBL/GenBank/DDBJ databases">
        <authorList>
            <person name="Sun Q."/>
            <person name="Evtushenko L."/>
        </authorList>
    </citation>
    <scope>NUCLEOTIDE SEQUENCE</scope>
    <source>
        <strain evidence="5">VKM Ac-1958</strain>
    </source>
</reference>
<dbReference type="Pfam" id="PF01047">
    <property type="entry name" value="MarR"/>
    <property type="match status" value="1"/>
</dbReference>
<gene>
    <name evidence="5" type="ORF">GCM10017596_10270</name>
</gene>
<dbReference type="InterPro" id="IPR000835">
    <property type="entry name" value="HTH_MarR-typ"/>
</dbReference>
<feature type="domain" description="HTH marR-type" evidence="4">
    <location>
        <begin position="9"/>
        <end position="143"/>
    </location>
</feature>
<reference evidence="5" key="1">
    <citation type="journal article" date="2014" name="Int. J. Syst. Evol. Microbiol.">
        <title>Complete genome sequence of Corynebacterium casei LMG S-19264T (=DSM 44701T), isolated from a smear-ripened cheese.</title>
        <authorList>
            <consortium name="US DOE Joint Genome Institute (JGI-PGF)"/>
            <person name="Walter F."/>
            <person name="Albersmeier A."/>
            <person name="Kalinowski J."/>
            <person name="Ruckert C."/>
        </authorList>
    </citation>
    <scope>NUCLEOTIDE SEQUENCE</scope>
    <source>
        <strain evidence="5">VKM Ac-1958</strain>
    </source>
</reference>
<keyword evidence="6" id="KW-1185">Reference proteome</keyword>
<dbReference type="PROSITE" id="PS01117">
    <property type="entry name" value="HTH_MARR_1"/>
    <property type="match status" value="1"/>
</dbReference>
<dbReference type="SUPFAM" id="SSF46785">
    <property type="entry name" value="Winged helix' DNA-binding domain"/>
    <property type="match status" value="1"/>
</dbReference>
<name>A0A9W6M8A0_9MICO</name>
<dbReference type="PRINTS" id="PR00598">
    <property type="entry name" value="HTHMARR"/>
</dbReference>
<keyword evidence="1" id="KW-0805">Transcription regulation</keyword>
<dbReference type="InterPro" id="IPR036390">
    <property type="entry name" value="WH_DNA-bd_sf"/>
</dbReference>
<dbReference type="GO" id="GO:0003700">
    <property type="term" value="F:DNA-binding transcription factor activity"/>
    <property type="evidence" value="ECO:0007669"/>
    <property type="project" value="InterPro"/>
</dbReference>
<protein>
    <recommendedName>
        <fullName evidence="4">HTH marR-type domain-containing protein</fullName>
    </recommendedName>
</protein>
<evidence type="ECO:0000256" key="1">
    <source>
        <dbReference type="ARBA" id="ARBA00023015"/>
    </source>
</evidence>
<dbReference type="InterPro" id="IPR023187">
    <property type="entry name" value="Tscrpt_reg_MarR-type_CS"/>
</dbReference>
<dbReference type="PANTHER" id="PTHR39515:SF2">
    <property type="entry name" value="HTH-TYPE TRANSCRIPTIONAL REGULATOR RV0880"/>
    <property type="match status" value="1"/>
</dbReference>
<dbReference type="InterPro" id="IPR052526">
    <property type="entry name" value="HTH-type_Bedaq_tolerance"/>
</dbReference>
<dbReference type="PANTHER" id="PTHR39515">
    <property type="entry name" value="CONSERVED PROTEIN"/>
    <property type="match status" value="1"/>
</dbReference>
<keyword evidence="3" id="KW-0804">Transcription</keyword>
<evidence type="ECO:0000259" key="4">
    <source>
        <dbReference type="PROSITE" id="PS50995"/>
    </source>
</evidence>
<dbReference type="PROSITE" id="PS50995">
    <property type="entry name" value="HTH_MARR_2"/>
    <property type="match status" value="1"/>
</dbReference>
<dbReference type="EMBL" id="BSET01000001">
    <property type="protein sequence ID" value="GLK01312.1"/>
    <property type="molecule type" value="Genomic_DNA"/>
</dbReference>